<evidence type="ECO:0000256" key="2">
    <source>
        <dbReference type="ARBA" id="ARBA00022748"/>
    </source>
</evidence>
<dbReference type="Gene3D" id="3.40.30.10">
    <property type="entry name" value="Glutaredoxin"/>
    <property type="match status" value="1"/>
</dbReference>
<evidence type="ECO:0000256" key="1">
    <source>
        <dbReference type="ARBA" id="ARBA00004196"/>
    </source>
</evidence>
<dbReference type="GO" id="GO:0030313">
    <property type="term" value="C:cell envelope"/>
    <property type="evidence" value="ECO:0007669"/>
    <property type="project" value="UniProtKB-SubCell"/>
</dbReference>
<dbReference type="Proteomes" id="UP000053091">
    <property type="component" value="Unassembled WGS sequence"/>
</dbReference>
<dbReference type="PANTHER" id="PTHR42852">
    <property type="entry name" value="THIOL:DISULFIDE INTERCHANGE PROTEIN DSBE"/>
    <property type="match status" value="1"/>
</dbReference>
<dbReference type="GO" id="GO:0017004">
    <property type="term" value="P:cytochrome complex assembly"/>
    <property type="evidence" value="ECO:0007669"/>
    <property type="project" value="UniProtKB-KW"/>
</dbReference>
<evidence type="ECO:0000313" key="8">
    <source>
        <dbReference type="Proteomes" id="UP000053091"/>
    </source>
</evidence>
<dbReference type="InterPro" id="IPR036249">
    <property type="entry name" value="Thioredoxin-like_sf"/>
</dbReference>
<dbReference type="SUPFAM" id="SSF52833">
    <property type="entry name" value="Thioredoxin-like"/>
    <property type="match status" value="1"/>
</dbReference>
<proteinExistence type="predicted"/>
<dbReference type="AlphaFoldDB" id="A0A0S7C3Q9"/>
<feature type="signal peptide" evidence="5">
    <location>
        <begin position="1"/>
        <end position="24"/>
    </location>
</feature>
<evidence type="ECO:0000256" key="4">
    <source>
        <dbReference type="ARBA" id="ARBA00023284"/>
    </source>
</evidence>
<dbReference type="Pfam" id="PF14289">
    <property type="entry name" value="DUF4369"/>
    <property type="match status" value="1"/>
</dbReference>
<feature type="domain" description="Thioredoxin" evidence="6">
    <location>
        <begin position="250"/>
        <end position="375"/>
    </location>
</feature>
<dbReference type="InterPro" id="IPR025380">
    <property type="entry name" value="DUF4369"/>
</dbReference>
<sequence>MKALLKFLLCCMALALLIFCCKHKSDPGTILLSGQITFTADDRVSLYFIDTTGIAPVDSVRLKKNGGFTFRLIPEEAGFYYLRVGKRQSGLLILHPGDSVTVTITDKGTSHITGGREAGQYDIFSAKVQSALGSMDSLALVIQQSRHNRDFLQVKKRADSVYTGIFNNLRSEAVRFLKDHPDFLSQLLVINGKLRQTALFETYSDAEWFLYTDSTLQGHFPANRHVINYRKRVAELKAVLSGEEKARMILKAGQKAPPISLPNTGGKMVTPADGGNAFTLLYFWDPSDALNRKSNPELKNLYEKYRSRGLTVYAISLDPSTERWKTAVTMEKLWWTNVNDTLGLRSAVAVDYMINRVPVFVLLDREQRVLDRFISLHALENYLTKVLPDKPG</sequence>
<dbReference type="OrthoDB" id="6399635at2"/>
<evidence type="ECO:0000313" key="7">
    <source>
        <dbReference type="EMBL" id="GAP43539.1"/>
    </source>
</evidence>
<dbReference type="STRING" id="1678841.TBC1_111695"/>
<evidence type="ECO:0000256" key="3">
    <source>
        <dbReference type="ARBA" id="ARBA00023157"/>
    </source>
</evidence>
<dbReference type="EMBL" id="DF968182">
    <property type="protein sequence ID" value="GAP43539.1"/>
    <property type="molecule type" value="Genomic_DNA"/>
</dbReference>
<comment type="subcellular location">
    <subcellularLocation>
        <location evidence="1">Cell envelope</location>
    </subcellularLocation>
</comment>
<feature type="chain" id="PRO_5006633597" description="Thioredoxin domain-containing protein" evidence="5">
    <location>
        <begin position="25"/>
        <end position="392"/>
    </location>
</feature>
<dbReference type="InterPro" id="IPR012336">
    <property type="entry name" value="Thioredoxin-like_fold"/>
</dbReference>
<dbReference type="RefSeq" id="WP_082189534.1">
    <property type="nucleotide sequence ID" value="NZ_DF968182.1"/>
</dbReference>
<evidence type="ECO:0000256" key="5">
    <source>
        <dbReference type="SAM" id="SignalP"/>
    </source>
</evidence>
<keyword evidence="3" id="KW-1015">Disulfide bond</keyword>
<dbReference type="InterPro" id="IPR050553">
    <property type="entry name" value="Thioredoxin_ResA/DsbE_sf"/>
</dbReference>
<accession>A0A0S7C3Q9</accession>
<reference evidence="7" key="1">
    <citation type="journal article" date="2015" name="Genome Announc.">
        <title>Draft Genome Sequence of Bacteroidales Strain TBC1, a Novel Isolate from a Methanogenic Wastewater Treatment System.</title>
        <authorList>
            <person name="Tourlousse D.M."/>
            <person name="Matsuura N."/>
            <person name="Sun L."/>
            <person name="Toyonaga M."/>
            <person name="Kuroda K."/>
            <person name="Ohashi A."/>
            <person name="Cruz R."/>
            <person name="Yamaguchi T."/>
            <person name="Sekiguchi Y."/>
        </authorList>
    </citation>
    <scope>NUCLEOTIDE SEQUENCE [LARGE SCALE GENOMIC DNA]</scope>
    <source>
        <strain evidence="7">TBC1</strain>
    </source>
</reference>
<gene>
    <name evidence="7" type="ORF">TBC1_111695</name>
</gene>
<organism evidence="7">
    <name type="scientific">Lentimicrobium saccharophilum</name>
    <dbReference type="NCBI Taxonomy" id="1678841"/>
    <lineage>
        <taxon>Bacteria</taxon>
        <taxon>Pseudomonadati</taxon>
        <taxon>Bacteroidota</taxon>
        <taxon>Bacteroidia</taxon>
        <taxon>Bacteroidales</taxon>
        <taxon>Lentimicrobiaceae</taxon>
        <taxon>Lentimicrobium</taxon>
    </lineage>
</organism>
<keyword evidence="2" id="KW-0201">Cytochrome c-type biogenesis</keyword>
<keyword evidence="4" id="KW-0676">Redox-active center</keyword>
<dbReference type="PROSITE" id="PS51352">
    <property type="entry name" value="THIOREDOXIN_2"/>
    <property type="match status" value="1"/>
</dbReference>
<protein>
    <recommendedName>
        <fullName evidence="6">Thioredoxin domain-containing protein</fullName>
    </recommendedName>
</protein>
<keyword evidence="8" id="KW-1185">Reference proteome</keyword>
<dbReference type="InterPro" id="IPR013766">
    <property type="entry name" value="Thioredoxin_domain"/>
</dbReference>
<dbReference type="Pfam" id="PF13905">
    <property type="entry name" value="Thioredoxin_8"/>
    <property type="match status" value="1"/>
</dbReference>
<dbReference type="PANTHER" id="PTHR42852:SF6">
    <property type="entry name" value="THIOL:DISULFIDE INTERCHANGE PROTEIN DSBE"/>
    <property type="match status" value="1"/>
</dbReference>
<evidence type="ECO:0000259" key="6">
    <source>
        <dbReference type="PROSITE" id="PS51352"/>
    </source>
</evidence>
<name>A0A0S7C3Q9_9BACT</name>
<keyword evidence="5" id="KW-0732">Signal</keyword>